<evidence type="ECO:0000313" key="2">
    <source>
        <dbReference type="Proteomes" id="UP001374803"/>
    </source>
</evidence>
<accession>A0ABZ2L2H8</accession>
<dbReference type="Gene3D" id="3.80.10.10">
    <property type="entry name" value="Ribonuclease Inhibitor"/>
    <property type="match status" value="1"/>
</dbReference>
<dbReference type="InterPro" id="IPR032675">
    <property type="entry name" value="LRR_dom_sf"/>
</dbReference>
<dbReference type="SUPFAM" id="SSF52058">
    <property type="entry name" value="L domain-like"/>
    <property type="match status" value="1"/>
</dbReference>
<dbReference type="EMBL" id="CP089983">
    <property type="protein sequence ID" value="WXB05000.1"/>
    <property type="molecule type" value="Genomic_DNA"/>
</dbReference>
<dbReference type="Proteomes" id="UP001374803">
    <property type="component" value="Chromosome"/>
</dbReference>
<name>A0ABZ2L2H8_9BACT</name>
<keyword evidence="2" id="KW-1185">Reference proteome</keyword>
<protein>
    <submittedName>
        <fullName evidence="1">Uncharacterized protein</fullName>
    </submittedName>
</protein>
<organism evidence="1 2">
    <name type="scientific">Pendulispora rubella</name>
    <dbReference type="NCBI Taxonomy" id="2741070"/>
    <lineage>
        <taxon>Bacteria</taxon>
        <taxon>Pseudomonadati</taxon>
        <taxon>Myxococcota</taxon>
        <taxon>Myxococcia</taxon>
        <taxon>Myxococcales</taxon>
        <taxon>Sorangiineae</taxon>
        <taxon>Pendulisporaceae</taxon>
        <taxon>Pendulispora</taxon>
    </lineage>
</organism>
<sequence length="194" mass="21641">MNDVAAIGALEDLRYLALTGYNLEKCDFLSALGSLESVYIGFGGGKTLDALRGKRNLRRLELMKVSRLEDFAAIGDLEALEWLKIEQQARLRKLPSFERVPQLKFLYLDTVDGLQDLSSLDGRQLQELLLIAKIPSSVVKTLGRCRAERQFVLLRTKAENAKVPTAFAPNNVGRSTDLTQWLQMMAKPVAFSAP</sequence>
<reference evidence="1" key="1">
    <citation type="submission" date="2021-12" db="EMBL/GenBank/DDBJ databases">
        <title>Discovery of the Pendulisporaceae a myxobacterial family with distinct sporulation behavior and unique specialized metabolism.</title>
        <authorList>
            <person name="Garcia R."/>
            <person name="Popoff A."/>
            <person name="Bader C.D."/>
            <person name="Loehr J."/>
            <person name="Walesch S."/>
            <person name="Walt C."/>
            <person name="Boldt J."/>
            <person name="Bunk B."/>
            <person name="Haeckl F.J.F.P.J."/>
            <person name="Gunesch A.P."/>
            <person name="Birkelbach J."/>
            <person name="Nuebel U."/>
            <person name="Pietschmann T."/>
            <person name="Bach T."/>
            <person name="Mueller R."/>
        </authorList>
    </citation>
    <scope>NUCLEOTIDE SEQUENCE</scope>
    <source>
        <strain evidence="1">MSr11367</strain>
    </source>
</reference>
<gene>
    <name evidence="1" type="ORF">LVJ94_49920</name>
</gene>
<dbReference type="RefSeq" id="WP_394834643.1">
    <property type="nucleotide sequence ID" value="NZ_CP089929.1"/>
</dbReference>
<proteinExistence type="predicted"/>
<evidence type="ECO:0000313" key="1">
    <source>
        <dbReference type="EMBL" id="WXB05000.1"/>
    </source>
</evidence>